<protein>
    <submittedName>
        <fullName evidence="2">Uncharacterized protein</fullName>
    </submittedName>
</protein>
<dbReference type="Proteomes" id="UP000218505">
    <property type="component" value="Chromosome"/>
</dbReference>
<evidence type="ECO:0000313" key="2">
    <source>
        <dbReference type="EMBL" id="ATE56107.1"/>
    </source>
</evidence>
<feature type="signal peptide" evidence="1">
    <location>
        <begin position="1"/>
        <end position="32"/>
    </location>
</feature>
<dbReference type="KEGG" id="apre:CNX65_24870"/>
<keyword evidence="1" id="KW-0732">Signal</keyword>
<proteinExistence type="predicted"/>
<name>A0A290ZAS7_9PSEU</name>
<feature type="chain" id="PRO_5012719253" evidence="1">
    <location>
        <begin position="33"/>
        <end position="384"/>
    </location>
</feature>
<organism evidence="2 3">
    <name type="scientific">Actinosynnema pretiosum</name>
    <dbReference type="NCBI Taxonomy" id="42197"/>
    <lineage>
        <taxon>Bacteria</taxon>
        <taxon>Bacillati</taxon>
        <taxon>Actinomycetota</taxon>
        <taxon>Actinomycetes</taxon>
        <taxon>Pseudonocardiales</taxon>
        <taxon>Pseudonocardiaceae</taxon>
        <taxon>Actinosynnema</taxon>
    </lineage>
</organism>
<dbReference type="AlphaFoldDB" id="A0A290ZAS7"/>
<keyword evidence="3" id="KW-1185">Reference proteome</keyword>
<dbReference type="EMBL" id="CP023445">
    <property type="protein sequence ID" value="ATE56107.1"/>
    <property type="molecule type" value="Genomic_DNA"/>
</dbReference>
<evidence type="ECO:0000256" key="1">
    <source>
        <dbReference type="SAM" id="SignalP"/>
    </source>
</evidence>
<evidence type="ECO:0000313" key="3">
    <source>
        <dbReference type="Proteomes" id="UP000218505"/>
    </source>
</evidence>
<sequence length="384" mass="38073">MRQREDELSSRLRGAAVVVAAVLATSATPAVAAPSGFEVLAPLTPGRDAEAVVVNGSGVALGWAVRADGARVVVRWAGGSVREFPPVPVSRSFPVGVDASGAGVLNVRGTWVNAVRWEADGRVVRLPQIAGGGQSTVDAVNGAGLAVGNTTDGSGVTHAATWDTSGALRVLPGLGTRDSRATSVDEAGNVSGAALGADGRYRAMRWDAAGVATDLGVTSQDYLRTAGIDGEHVVASHRDAEFALRAFRWGAGGSVVELRGGPGWTAAVVADVDASGRSVGSWAQDQGEASRPVAWAADGTPVELPLPPGRTDGSVTGLDGAGGAFGQAGGAAAEVAVRWGSAGGVTTLPAPSGTTGSVASGAGGGMIVGHVVGAAGKQAVRWTP</sequence>
<accession>A0A290ZAS7</accession>
<reference evidence="2" key="1">
    <citation type="submission" date="2017-09" db="EMBL/GenBank/DDBJ databases">
        <title>Complete Genome Sequence of ansamitocin-producing Bacterium Actinosynnema pretiosum X47.</title>
        <authorList>
            <person name="Cao G."/>
            <person name="Zong G."/>
            <person name="Zhong C."/>
            <person name="Fu J."/>
        </authorList>
    </citation>
    <scope>NUCLEOTIDE SEQUENCE [LARGE SCALE GENOMIC DNA]</scope>
    <source>
        <strain evidence="2">X47</strain>
    </source>
</reference>
<gene>
    <name evidence="2" type="ORF">CNX65_24870</name>
</gene>